<evidence type="ECO:0000256" key="2">
    <source>
        <dbReference type="ARBA" id="ARBA00022729"/>
    </source>
</evidence>
<dbReference type="SUPFAM" id="SSF158911">
    <property type="entry name" value="NEAT domain-like"/>
    <property type="match status" value="1"/>
</dbReference>
<reference evidence="5 6" key="1">
    <citation type="submission" date="2024-01" db="EMBL/GenBank/DDBJ databases">
        <authorList>
            <person name="Botero Cardona J."/>
        </authorList>
    </citation>
    <scope>NUCLEOTIDE SEQUENCE [LARGE SCALE GENOMIC DNA]</scope>
    <source>
        <strain evidence="5 6">LMG 33000</strain>
    </source>
</reference>
<organism evidence="5 6">
    <name type="scientific">Eupransor demetentiae</name>
    <dbReference type="NCBI Taxonomy" id="3109584"/>
    <lineage>
        <taxon>Bacteria</taxon>
        <taxon>Bacillati</taxon>
        <taxon>Bacillota</taxon>
        <taxon>Bacilli</taxon>
        <taxon>Lactobacillales</taxon>
        <taxon>Lactobacillaceae</taxon>
        <taxon>Eupransor</taxon>
    </lineage>
</organism>
<dbReference type="PROSITE" id="PS50978">
    <property type="entry name" value="NEAT"/>
    <property type="match status" value="1"/>
</dbReference>
<accession>A0ABP0EPQ2</accession>
<dbReference type="Gene3D" id="2.60.40.1850">
    <property type="match status" value="1"/>
</dbReference>
<keyword evidence="2 3" id="KW-0732">Signal</keyword>
<feature type="domain" description="NEAT" evidence="4">
    <location>
        <begin position="61"/>
        <end position="189"/>
    </location>
</feature>
<dbReference type="Proteomes" id="UP001314241">
    <property type="component" value="Unassembled WGS sequence"/>
</dbReference>
<dbReference type="EMBL" id="CAWVOH010000001">
    <property type="protein sequence ID" value="CAK8054101.1"/>
    <property type="molecule type" value="Genomic_DNA"/>
</dbReference>
<keyword evidence="6" id="KW-1185">Reference proteome</keyword>
<comment type="subcellular location">
    <subcellularLocation>
        <location evidence="1">Cell envelope</location>
    </subcellularLocation>
</comment>
<dbReference type="InterPro" id="IPR037250">
    <property type="entry name" value="NEAT_dom_sf"/>
</dbReference>
<sequence length="209" mass="21964">MEKNVKINRLHLGKMWLAAGAVALGLSAGAMGSQAVASADDAAPVAVQAQAQAPAADYSTLADGQYNVNFSMDKYNTDKPSVMAKIIPNPASAVVKGDNVTLTFNMGGSSFGFAGDFLSSLLKSWTFNGVAATRDGANWTVTLPKEAMNHKIDMQVSYFMTEKADLYINGVTEETTSPVVYEGQTNETNQAAPATAQAAAPATVLDLFK</sequence>
<feature type="chain" id="PRO_5046846346" evidence="3">
    <location>
        <begin position="33"/>
        <end position="209"/>
    </location>
</feature>
<protein>
    <submittedName>
        <fullName evidence="5">Heme-binding NEAT domain (NEAT)</fullName>
    </submittedName>
</protein>
<evidence type="ECO:0000256" key="1">
    <source>
        <dbReference type="ARBA" id="ARBA00004196"/>
    </source>
</evidence>
<dbReference type="InterPro" id="IPR006635">
    <property type="entry name" value="NEAT_dom"/>
</dbReference>
<proteinExistence type="predicted"/>
<evidence type="ECO:0000256" key="3">
    <source>
        <dbReference type="SAM" id="SignalP"/>
    </source>
</evidence>
<dbReference type="RefSeq" id="WP_349641643.1">
    <property type="nucleotide sequence ID" value="NZ_CAWVOH010000001.1"/>
</dbReference>
<feature type="signal peptide" evidence="3">
    <location>
        <begin position="1"/>
        <end position="32"/>
    </location>
</feature>
<evidence type="ECO:0000313" key="6">
    <source>
        <dbReference type="Proteomes" id="UP001314241"/>
    </source>
</evidence>
<evidence type="ECO:0000313" key="5">
    <source>
        <dbReference type="EMBL" id="CAK8054101.1"/>
    </source>
</evidence>
<name>A0ABP0EPQ2_9LACO</name>
<evidence type="ECO:0000259" key="4">
    <source>
        <dbReference type="PROSITE" id="PS50978"/>
    </source>
</evidence>
<gene>
    <name evidence="5" type="ORF">R54876_GBNLAHCA_00661</name>
</gene>
<comment type="caution">
    <text evidence="5">The sequence shown here is derived from an EMBL/GenBank/DDBJ whole genome shotgun (WGS) entry which is preliminary data.</text>
</comment>